<accession>A0A7R9CF93</accession>
<protein>
    <submittedName>
        <fullName evidence="1">Uncharacterized protein</fullName>
    </submittedName>
</protein>
<reference evidence="1" key="1">
    <citation type="submission" date="2020-11" db="EMBL/GenBank/DDBJ databases">
        <authorList>
            <person name="Tran Van P."/>
        </authorList>
    </citation>
    <scope>NUCLEOTIDE SEQUENCE</scope>
</reference>
<sequence>MNDDDAIWLEEKDVDTTDIPDINIQNENEVPDMPVINNIKEGKHDFASALSITRAKSPTCNLVGHCLLLFVCKCSKLGKEKAMDKEKYFSTRYYYLVGREPAFAWRESGKPFRNPPHPPVHPTEIRTSISPSSAVKLNMTSELANYATEADQQFSQVWTAMSVFETSSTPAAMSFIYPIHNKRGGDSSQKVLHCKYWLEVTKRRVLAVDLICAQLCPREGVNCRNNQPPLVLSTRPIRQTQTSFWEESSVIVMAGNMFVPRHSAAPAPGIHPTKIRASISPSSAVELNSTSGLANYATEKWDARIRDSLNRLNPATFESYEIIINSFSHTLNSNCTCERILAICLSTSVEPDDPKAVPLRICPSAELAPMLHLRRCCSTFLPLSCCKLAQSLSLDFIQTELAQSLSLDFIQTELAQSLSFSFILTELAQSLSLGFILTELAQSLSFSFILTELAQSPSLGFILTELAQSLSFSFILTELAQSTSLGFIQTELAQSLSLDFIQTELAQSLSLGFILTELAQSLSLGFIQTELAQSLSLGFIQTELAQSLSLGFILTELAQSISLGFILTELAQSLSLGTTPQYLSKTPIPYTNKKLAFTTPVARTLSFYTVDEGRKMQGLLIISVKSDSSRSHGLRYECVKVDLEMSFSDVFVNETLPVSSEPSSTKLITSAGKMLREESETKKIGGEKDEGRVVEKYMKMLERKMNSGGEREEDGGERGRVVVRERKMVEKEEEWW</sequence>
<proteinExistence type="predicted"/>
<evidence type="ECO:0000313" key="1">
    <source>
        <dbReference type="EMBL" id="CAD7394606.1"/>
    </source>
</evidence>
<organism evidence="1">
    <name type="scientific">Timema cristinae</name>
    <name type="common">Walking stick</name>
    <dbReference type="NCBI Taxonomy" id="61476"/>
    <lineage>
        <taxon>Eukaryota</taxon>
        <taxon>Metazoa</taxon>
        <taxon>Ecdysozoa</taxon>
        <taxon>Arthropoda</taxon>
        <taxon>Hexapoda</taxon>
        <taxon>Insecta</taxon>
        <taxon>Pterygota</taxon>
        <taxon>Neoptera</taxon>
        <taxon>Polyneoptera</taxon>
        <taxon>Phasmatodea</taxon>
        <taxon>Timematodea</taxon>
        <taxon>Timematoidea</taxon>
        <taxon>Timematidae</taxon>
        <taxon>Timema</taxon>
    </lineage>
</organism>
<gene>
    <name evidence="1" type="ORF">TCEB3V08_LOCUS2526</name>
</gene>
<dbReference type="AlphaFoldDB" id="A0A7R9CF93"/>
<name>A0A7R9CF93_TIMCR</name>
<dbReference type="EMBL" id="OC317022">
    <property type="protein sequence ID" value="CAD7394606.1"/>
    <property type="molecule type" value="Genomic_DNA"/>
</dbReference>